<dbReference type="InterPro" id="IPR016187">
    <property type="entry name" value="CTDL_fold"/>
</dbReference>
<evidence type="ECO:0000259" key="2">
    <source>
        <dbReference type="PROSITE" id="PS50041"/>
    </source>
</evidence>
<dbReference type="OrthoDB" id="6116695at2759"/>
<dbReference type="Pfam" id="PF00059">
    <property type="entry name" value="Lectin_C"/>
    <property type="match status" value="1"/>
</dbReference>
<dbReference type="InterPro" id="IPR050111">
    <property type="entry name" value="C-type_lectin/snaclec_domain"/>
</dbReference>
<dbReference type="InterPro" id="IPR018378">
    <property type="entry name" value="C-type_lectin_CS"/>
</dbReference>
<feature type="domain" description="C-type lectin" evidence="2">
    <location>
        <begin position="28"/>
        <end position="151"/>
    </location>
</feature>
<keyword evidence="3" id="KW-1185">Reference proteome</keyword>
<accession>A0A2R2MP81</accession>
<dbReference type="Proteomes" id="UP000085678">
    <property type="component" value="Unplaced"/>
</dbReference>
<dbReference type="Gene3D" id="3.10.100.10">
    <property type="entry name" value="Mannose-Binding Protein A, subunit A"/>
    <property type="match status" value="1"/>
</dbReference>
<evidence type="ECO:0000256" key="1">
    <source>
        <dbReference type="ARBA" id="ARBA00023157"/>
    </source>
</evidence>
<dbReference type="AlphaFoldDB" id="A0A2R2MP81"/>
<dbReference type="KEGG" id="lak:112042110"/>
<dbReference type="PROSITE" id="PS00615">
    <property type="entry name" value="C_TYPE_LECTIN_1"/>
    <property type="match status" value="1"/>
</dbReference>
<evidence type="ECO:0000313" key="3">
    <source>
        <dbReference type="Proteomes" id="UP000085678"/>
    </source>
</evidence>
<dbReference type="InParanoid" id="A0A2R2MP81"/>
<dbReference type="PROSITE" id="PS50041">
    <property type="entry name" value="C_TYPE_LECTIN_2"/>
    <property type="match status" value="1"/>
</dbReference>
<name>A0A2R2MP81_LINAN</name>
<dbReference type="SMART" id="SM00034">
    <property type="entry name" value="CLECT"/>
    <property type="match status" value="1"/>
</dbReference>
<proteinExistence type="predicted"/>
<dbReference type="RefSeq" id="XP_023931827.1">
    <property type="nucleotide sequence ID" value="XM_024076059.1"/>
</dbReference>
<dbReference type="InterPro" id="IPR016186">
    <property type="entry name" value="C-type_lectin-like/link_sf"/>
</dbReference>
<dbReference type="GeneID" id="112042110"/>
<protein>
    <submittedName>
        <fullName evidence="4">Perlucin-like protein</fullName>
    </submittedName>
</protein>
<reference evidence="4" key="1">
    <citation type="submission" date="2025-08" db="UniProtKB">
        <authorList>
            <consortium name="RefSeq"/>
        </authorList>
    </citation>
    <scope>IDENTIFICATION</scope>
    <source>
        <tissue evidence="4">Gonads</tissue>
    </source>
</reference>
<dbReference type="PANTHER" id="PTHR22803">
    <property type="entry name" value="MANNOSE, PHOSPHOLIPASE, LECTIN RECEPTOR RELATED"/>
    <property type="match status" value="1"/>
</dbReference>
<organism evidence="3 4">
    <name type="scientific">Lingula anatina</name>
    <name type="common">Brachiopod</name>
    <name type="synonym">Lingula unguis</name>
    <dbReference type="NCBI Taxonomy" id="7574"/>
    <lineage>
        <taxon>Eukaryota</taxon>
        <taxon>Metazoa</taxon>
        <taxon>Spiralia</taxon>
        <taxon>Lophotrochozoa</taxon>
        <taxon>Brachiopoda</taxon>
        <taxon>Linguliformea</taxon>
        <taxon>Lingulata</taxon>
        <taxon>Lingulida</taxon>
        <taxon>Linguloidea</taxon>
        <taxon>Lingulidae</taxon>
        <taxon>Lingula</taxon>
    </lineage>
</organism>
<dbReference type="CDD" id="cd00037">
    <property type="entry name" value="CLECT"/>
    <property type="match status" value="1"/>
</dbReference>
<evidence type="ECO:0000313" key="4">
    <source>
        <dbReference type="RefSeq" id="XP_023931827.1"/>
    </source>
</evidence>
<gene>
    <name evidence="4" type="primary">LOC112042110</name>
</gene>
<keyword evidence="1" id="KW-1015">Disulfide bond</keyword>
<dbReference type="InterPro" id="IPR001304">
    <property type="entry name" value="C-type_lectin-like"/>
</dbReference>
<sequence>MSGDRVAYTACRENNATLCQCPSGYFLWRCSCYRFDTSLKTFAASRTACQADYPGSDIAVIEDSAENEMLKQTVRDNPSYTDNFWYIDGYDHNADNSGWQYISKRYRNWQFSDFQSSQPNSGGAQCVAFWPAYNWQWADENCGSSYHFICEIDMRNRPCRCPSG</sequence>
<dbReference type="SUPFAM" id="SSF56436">
    <property type="entry name" value="C-type lectin-like"/>
    <property type="match status" value="1"/>
</dbReference>